<dbReference type="OrthoDB" id="2409718at2759"/>
<comment type="subcellular location">
    <subcellularLocation>
        <location evidence="1">Nucleus</location>
    </subcellularLocation>
</comment>
<dbReference type="EMBL" id="WTPW01000233">
    <property type="protein sequence ID" value="KAF0532306.1"/>
    <property type="molecule type" value="Genomic_DNA"/>
</dbReference>
<accession>A0A8H4EPZ6</accession>
<reference evidence="8 9" key="1">
    <citation type="journal article" date="2019" name="Environ. Microbiol.">
        <title>At the nexus of three kingdoms: the genome of the mycorrhizal fungus Gigaspora margarita provides insights into plant, endobacterial and fungal interactions.</title>
        <authorList>
            <person name="Venice F."/>
            <person name="Ghignone S."/>
            <person name="Salvioli di Fossalunga A."/>
            <person name="Amselem J."/>
            <person name="Novero M."/>
            <person name="Xianan X."/>
            <person name="Sedzielewska Toro K."/>
            <person name="Morin E."/>
            <person name="Lipzen A."/>
            <person name="Grigoriev I.V."/>
            <person name="Henrissat B."/>
            <person name="Martin F.M."/>
            <person name="Bonfante P."/>
        </authorList>
    </citation>
    <scope>NUCLEOTIDE SEQUENCE [LARGE SCALE GENOMIC DNA]</scope>
    <source>
        <strain evidence="8 9">BEG34</strain>
    </source>
</reference>
<dbReference type="SUPFAM" id="SSF53098">
    <property type="entry name" value="Ribonuclease H-like"/>
    <property type="match status" value="1"/>
</dbReference>
<dbReference type="Pfam" id="PF05699">
    <property type="entry name" value="Dimer_Tnp_hAT"/>
    <property type="match status" value="1"/>
</dbReference>
<comment type="caution">
    <text evidence="8">The sequence shown here is derived from an EMBL/GenBank/DDBJ whole genome shotgun (WGS) entry which is preliminary data.</text>
</comment>
<dbReference type="GO" id="GO:0008270">
    <property type="term" value="F:zinc ion binding"/>
    <property type="evidence" value="ECO:0007669"/>
    <property type="project" value="UniProtKB-KW"/>
</dbReference>
<evidence type="ECO:0000256" key="4">
    <source>
        <dbReference type="ARBA" id="ARBA00022833"/>
    </source>
</evidence>
<dbReference type="Proteomes" id="UP000439903">
    <property type="component" value="Unassembled WGS sequence"/>
</dbReference>
<keyword evidence="4" id="KW-0862">Zinc</keyword>
<dbReference type="GO" id="GO:0005634">
    <property type="term" value="C:nucleus"/>
    <property type="evidence" value="ECO:0007669"/>
    <property type="project" value="UniProtKB-SubCell"/>
</dbReference>
<evidence type="ECO:0000256" key="2">
    <source>
        <dbReference type="ARBA" id="ARBA00022723"/>
    </source>
</evidence>
<keyword evidence="5" id="KW-0539">Nucleus</keyword>
<feature type="compositionally biased region" description="Polar residues" evidence="6">
    <location>
        <begin position="1"/>
        <end position="11"/>
    </location>
</feature>
<evidence type="ECO:0000256" key="3">
    <source>
        <dbReference type="ARBA" id="ARBA00022771"/>
    </source>
</evidence>
<dbReference type="PANTHER" id="PTHR46481:SF10">
    <property type="entry name" value="ZINC FINGER BED DOMAIN-CONTAINING PROTEIN 39"/>
    <property type="match status" value="1"/>
</dbReference>
<keyword evidence="9" id="KW-1185">Reference proteome</keyword>
<evidence type="ECO:0000313" key="9">
    <source>
        <dbReference type="Proteomes" id="UP000439903"/>
    </source>
</evidence>
<evidence type="ECO:0000313" key="8">
    <source>
        <dbReference type="EMBL" id="KAF0532306.1"/>
    </source>
</evidence>
<feature type="region of interest" description="Disordered" evidence="6">
    <location>
        <begin position="1"/>
        <end position="24"/>
    </location>
</feature>
<feature type="domain" description="HAT C-terminal dimerisation" evidence="7">
    <location>
        <begin position="22"/>
        <end position="102"/>
    </location>
</feature>
<dbReference type="GO" id="GO:0046983">
    <property type="term" value="F:protein dimerization activity"/>
    <property type="evidence" value="ECO:0007669"/>
    <property type="project" value="InterPro"/>
</dbReference>
<evidence type="ECO:0000259" key="7">
    <source>
        <dbReference type="Pfam" id="PF05699"/>
    </source>
</evidence>
<keyword evidence="2" id="KW-0479">Metal-binding</keyword>
<feature type="compositionally biased region" description="Low complexity" evidence="6">
    <location>
        <begin position="12"/>
        <end position="21"/>
    </location>
</feature>
<dbReference type="InterPro" id="IPR008906">
    <property type="entry name" value="HATC_C_dom"/>
</dbReference>
<name>A0A8H4EPZ6_GIGMA</name>
<evidence type="ECO:0000256" key="1">
    <source>
        <dbReference type="ARBA" id="ARBA00004123"/>
    </source>
</evidence>
<evidence type="ECO:0000256" key="5">
    <source>
        <dbReference type="ARBA" id="ARBA00023242"/>
    </source>
</evidence>
<proteinExistence type="predicted"/>
<dbReference type="AlphaFoldDB" id="A0A8H4EPZ6"/>
<dbReference type="PANTHER" id="PTHR46481">
    <property type="entry name" value="ZINC FINGER BED DOMAIN-CONTAINING PROTEIN 4"/>
    <property type="match status" value="1"/>
</dbReference>
<gene>
    <name evidence="8" type="ORF">F8M41_011349</name>
</gene>
<organism evidence="8 9">
    <name type="scientific">Gigaspora margarita</name>
    <dbReference type="NCBI Taxonomy" id="4874"/>
    <lineage>
        <taxon>Eukaryota</taxon>
        <taxon>Fungi</taxon>
        <taxon>Fungi incertae sedis</taxon>
        <taxon>Mucoromycota</taxon>
        <taxon>Glomeromycotina</taxon>
        <taxon>Glomeromycetes</taxon>
        <taxon>Diversisporales</taxon>
        <taxon>Gigasporaceae</taxon>
        <taxon>Gigaspora</taxon>
    </lineage>
</organism>
<evidence type="ECO:0000256" key="6">
    <source>
        <dbReference type="SAM" id="MobiDB-lite"/>
    </source>
</evidence>
<dbReference type="InterPro" id="IPR012337">
    <property type="entry name" value="RNaseH-like_sf"/>
</dbReference>
<sequence>MEELTSNALGETSTTSTTNTSELDRYFISEPVEEDTDPLDWWKVNKRTYPILSKLASDYLSVQATSIACEQAFSLASNTISKTRNRLHSKTSRACLCIKSWISSGVGEI</sequence>
<protein>
    <submittedName>
        <fullName evidence="8">Zinc finger bed domain-containing protein ricesleeper 2-like</fullName>
    </submittedName>
</protein>
<keyword evidence="3" id="KW-0863">Zinc-finger</keyword>
<dbReference type="InterPro" id="IPR052035">
    <property type="entry name" value="ZnF_BED_domain_contain"/>
</dbReference>